<gene>
    <name evidence="1" type="ORF">OPW20_00855</name>
</gene>
<accession>A0ABT5GN00</accession>
<organism evidence="1 2">
    <name type="scientific">Vibrio europaeus</name>
    <dbReference type="NCBI Taxonomy" id="300876"/>
    <lineage>
        <taxon>Bacteria</taxon>
        <taxon>Pseudomonadati</taxon>
        <taxon>Pseudomonadota</taxon>
        <taxon>Gammaproteobacteria</taxon>
        <taxon>Vibrionales</taxon>
        <taxon>Vibrionaceae</taxon>
        <taxon>Vibrio</taxon>
        <taxon>Vibrio oreintalis group</taxon>
    </lineage>
</organism>
<protein>
    <submittedName>
        <fullName evidence="1">Uncharacterized protein</fullName>
    </submittedName>
</protein>
<reference evidence="1" key="1">
    <citation type="submission" date="2022-11" db="EMBL/GenBank/DDBJ databases">
        <title>Role of the vibriolysin VemA secreted by the emergent pathogen Vibrio europaeus in the colonization of Manila clam mucus.</title>
        <authorList>
            <person name="Martinez C."/>
            <person name="Rodriguez S."/>
            <person name="Vences A."/>
            <person name="Barja J.L."/>
            <person name="Toranzo A.E."/>
            <person name="Dubert J."/>
        </authorList>
    </citation>
    <scope>NUCLEOTIDE SEQUENCE</scope>
    <source>
        <strain evidence="1">3454</strain>
    </source>
</reference>
<name>A0ABT5GN00_9VIBR</name>
<evidence type="ECO:0000313" key="2">
    <source>
        <dbReference type="Proteomes" id="UP001150001"/>
    </source>
</evidence>
<sequence>MEGFKGKISSFWRSKSGKVYFRLYGVEHPFLIGSGVRDDLIPWLAKNLGACANAIDKGEFYLVTWFGITCKVHLRQNGEPTKWEERELPYKWAKVAKVQKRRRQWLSENEYNGYYEPMIIKD</sequence>
<dbReference type="RefSeq" id="WP_268674910.1">
    <property type="nucleotide sequence ID" value="NZ_JAPFIP010000009.1"/>
</dbReference>
<dbReference type="Proteomes" id="UP001150001">
    <property type="component" value="Unassembled WGS sequence"/>
</dbReference>
<proteinExistence type="predicted"/>
<comment type="caution">
    <text evidence="1">The sequence shown here is derived from an EMBL/GenBank/DDBJ whole genome shotgun (WGS) entry which is preliminary data.</text>
</comment>
<keyword evidence="2" id="KW-1185">Reference proteome</keyword>
<evidence type="ECO:0000313" key="1">
    <source>
        <dbReference type="EMBL" id="MDC5738588.1"/>
    </source>
</evidence>
<dbReference type="EMBL" id="JAPFIT010000005">
    <property type="protein sequence ID" value="MDC5738588.1"/>
    <property type="molecule type" value="Genomic_DNA"/>
</dbReference>